<dbReference type="SUPFAM" id="SSF52218">
    <property type="entry name" value="Flavoproteins"/>
    <property type="match status" value="1"/>
</dbReference>
<sequence>MHFFSDPRPKKIVILCGHPDKGRTFTGELTLLYETAARAAGHEVKRFNLYDMRFDPILHQGYKVIQELEPDLLKFQEAVRWCDHFVILYPVWWSSMPALLKGLFDRAWLPGFAYNMRKNKQGTPALGWRKRLKGKTARVVVVSGTQPFFIWLLFGDYTNEIKRAVLWFAGFKVKMSRFGPNEIAPEWKKNEWRKKVALLGKLGE</sequence>
<evidence type="ECO:0000313" key="4">
    <source>
        <dbReference type="EMBL" id="OGC84364.1"/>
    </source>
</evidence>
<reference evidence="4 5" key="1">
    <citation type="journal article" date="2016" name="Nat. Commun.">
        <title>Thousands of microbial genomes shed light on interconnected biogeochemical processes in an aquifer system.</title>
        <authorList>
            <person name="Anantharaman K."/>
            <person name="Brown C.T."/>
            <person name="Hug L.A."/>
            <person name="Sharon I."/>
            <person name="Castelle C.J."/>
            <person name="Probst A.J."/>
            <person name="Thomas B.C."/>
            <person name="Singh A."/>
            <person name="Wilkins M.J."/>
            <person name="Karaoz U."/>
            <person name="Brodie E.L."/>
            <person name="Williams K.H."/>
            <person name="Hubbard S.S."/>
            <person name="Banfield J.F."/>
        </authorList>
    </citation>
    <scope>NUCLEOTIDE SEQUENCE [LARGE SCALE GENOMIC DNA]</scope>
</reference>
<organism evidence="4 5">
    <name type="scientific">Candidatus Adlerbacteria bacterium RIFCSPHIGHO2_12_FULL_53_18</name>
    <dbReference type="NCBI Taxonomy" id="1797242"/>
    <lineage>
        <taxon>Bacteria</taxon>
        <taxon>Candidatus Adleribacteriota</taxon>
    </lineage>
</organism>
<evidence type="ECO:0000259" key="3">
    <source>
        <dbReference type="Pfam" id="PF02525"/>
    </source>
</evidence>
<comment type="caution">
    <text evidence="4">The sequence shown here is derived from an EMBL/GenBank/DDBJ whole genome shotgun (WGS) entry which is preliminary data.</text>
</comment>
<proteinExistence type="inferred from homology"/>
<dbReference type="InterPro" id="IPR051545">
    <property type="entry name" value="NAD(P)H_dehydrogenase_qn"/>
</dbReference>
<dbReference type="Pfam" id="PF02525">
    <property type="entry name" value="Flavodoxin_2"/>
    <property type="match status" value="1"/>
</dbReference>
<dbReference type="Gene3D" id="3.40.50.360">
    <property type="match status" value="1"/>
</dbReference>
<dbReference type="GO" id="GO:0003955">
    <property type="term" value="F:NAD(P)H dehydrogenase (quinone) activity"/>
    <property type="evidence" value="ECO:0007669"/>
    <property type="project" value="TreeGrafter"/>
</dbReference>
<protein>
    <recommendedName>
        <fullName evidence="3">Flavodoxin-like fold domain-containing protein</fullName>
    </recommendedName>
</protein>
<dbReference type="GO" id="GO:0005829">
    <property type="term" value="C:cytosol"/>
    <property type="evidence" value="ECO:0007669"/>
    <property type="project" value="TreeGrafter"/>
</dbReference>
<name>A0A1F4XRX8_9BACT</name>
<comment type="similarity">
    <text evidence="1">Belongs to the NAD(P)H dehydrogenase (quinone) family.</text>
</comment>
<dbReference type="InterPro" id="IPR029039">
    <property type="entry name" value="Flavoprotein-like_sf"/>
</dbReference>
<gene>
    <name evidence="4" type="ORF">A3F55_01700</name>
</gene>
<dbReference type="PANTHER" id="PTHR10204:SF34">
    <property type="entry name" value="NAD(P)H DEHYDROGENASE [QUINONE] 1 ISOFORM 1"/>
    <property type="match status" value="1"/>
</dbReference>
<dbReference type="PANTHER" id="PTHR10204">
    <property type="entry name" value="NAD P H OXIDOREDUCTASE-RELATED"/>
    <property type="match status" value="1"/>
</dbReference>
<dbReference type="EMBL" id="MEWW01000017">
    <property type="protein sequence ID" value="OGC84364.1"/>
    <property type="molecule type" value="Genomic_DNA"/>
</dbReference>
<keyword evidence="2" id="KW-0560">Oxidoreductase</keyword>
<evidence type="ECO:0000256" key="1">
    <source>
        <dbReference type="ARBA" id="ARBA00006252"/>
    </source>
</evidence>
<accession>A0A1F4XRX8</accession>
<feature type="domain" description="Flavodoxin-like fold" evidence="3">
    <location>
        <begin position="10"/>
        <end position="173"/>
    </location>
</feature>
<dbReference type="Proteomes" id="UP000178091">
    <property type="component" value="Unassembled WGS sequence"/>
</dbReference>
<dbReference type="InterPro" id="IPR003680">
    <property type="entry name" value="Flavodoxin_fold"/>
</dbReference>
<evidence type="ECO:0000313" key="5">
    <source>
        <dbReference type="Proteomes" id="UP000178091"/>
    </source>
</evidence>
<dbReference type="AlphaFoldDB" id="A0A1F4XRX8"/>
<evidence type="ECO:0000256" key="2">
    <source>
        <dbReference type="ARBA" id="ARBA00023002"/>
    </source>
</evidence>